<evidence type="ECO:0000313" key="3">
    <source>
        <dbReference type="Proteomes" id="UP001165381"/>
    </source>
</evidence>
<dbReference type="Proteomes" id="UP001165381">
    <property type="component" value="Unassembled WGS sequence"/>
</dbReference>
<proteinExistence type="predicted"/>
<organism evidence="2 3">
    <name type="scientific">Jejuia spongiicola</name>
    <dbReference type="NCBI Taxonomy" id="2942207"/>
    <lineage>
        <taxon>Bacteria</taxon>
        <taxon>Pseudomonadati</taxon>
        <taxon>Bacteroidota</taxon>
        <taxon>Flavobacteriia</taxon>
        <taxon>Flavobacteriales</taxon>
        <taxon>Flavobacteriaceae</taxon>
        <taxon>Jejuia</taxon>
    </lineage>
</organism>
<evidence type="ECO:0000259" key="1">
    <source>
        <dbReference type="Pfam" id="PF10026"/>
    </source>
</evidence>
<feature type="domain" description="DUF2268" evidence="1">
    <location>
        <begin position="165"/>
        <end position="324"/>
    </location>
</feature>
<dbReference type="RefSeq" id="WP_249973968.1">
    <property type="nucleotide sequence ID" value="NZ_JAMFLZ010000010.1"/>
</dbReference>
<dbReference type="PROSITE" id="PS51257">
    <property type="entry name" value="PROKAR_LIPOPROTEIN"/>
    <property type="match status" value="1"/>
</dbReference>
<keyword evidence="3" id="KW-1185">Reference proteome</keyword>
<evidence type="ECO:0000313" key="2">
    <source>
        <dbReference type="EMBL" id="MCL6296619.1"/>
    </source>
</evidence>
<dbReference type="Pfam" id="PF10026">
    <property type="entry name" value="DUF2268"/>
    <property type="match status" value="1"/>
</dbReference>
<protein>
    <submittedName>
        <fullName evidence="2">DUF2268 domain-containing protein</fullName>
    </submittedName>
</protein>
<comment type="caution">
    <text evidence="2">The sequence shown here is derived from an EMBL/GenBank/DDBJ whole genome shotgun (WGS) entry which is preliminary data.</text>
</comment>
<name>A0ABT0QIE5_9FLAO</name>
<gene>
    <name evidence="2" type="ORF">M3P09_16550</name>
</gene>
<accession>A0ABT0QIE5</accession>
<dbReference type="InterPro" id="IPR018728">
    <property type="entry name" value="DUF2268"/>
</dbReference>
<sequence>MKKIIFISLIISFLLFFSCNKKSKVIKTELSLFSKLEKVPDSIKIDDITVYNLFKHQILAHKNNTFDSTLIIEKVFKRQPKIWNDLYGVLFDKEMFTTNEGMIGWNKKIYHTKKDSIESRVNKLLNIKFDSVLKANLSGLKNLTGRSPKNVKLSIILAPIEGIGFGGMENDAFILDLLDNNFDVINMVQEGIPHEFNHFIYEPTRNEDPNKDTPLRLTIDEGFACFYTYKYFDGKISKPQSVEQMTEEEWQWYLLHEKEIYQKCSSYFYYNGDEDPLRKLGSEMESPKTLFYWLGFRIVEFYASKHGDDSWKDLYELPVKEILEKSGYEEYINDLK</sequence>
<reference evidence="2" key="1">
    <citation type="submission" date="2022-05" db="EMBL/GenBank/DDBJ databases">
        <authorList>
            <person name="Park J.-S."/>
        </authorList>
    </citation>
    <scope>NUCLEOTIDE SEQUENCE</scope>
    <source>
        <strain evidence="2">2012CJ34-3</strain>
    </source>
</reference>
<dbReference type="EMBL" id="JAMFLZ010000010">
    <property type="protein sequence ID" value="MCL6296619.1"/>
    <property type="molecule type" value="Genomic_DNA"/>
</dbReference>